<dbReference type="Pfam" id="PF00643">
    <property type="entry name" value="zf-B_box"/>
    <property type="match status" value="2"/>
</dbReference>
<dbReference type="InterPro" id="IPR047153">
    <property type="entry name" value="TRIM45/56/19-like"/>
</dbReference>
<keyword evidence="1" id="KW-0862">Zinc</keyword>
<gene>
    <name evidence="5" type="ORF">M0813_08021</name>
</gene>
<name>A0ABQ8X993_9EUKA</name>
<dbReference type="PROSITE" id="PS51886">
    <property type="entry name" value="TLDC"/>
    <property type="match status" value="1"/>
</dbReference>
<dbReference type="Gene3D" id="3.30.160.60">
    <property type="entry name" value="Classic Zinc Finger"/>
    <property type="match status" value="2"/>
</dbReference>
<dbReference type="PANTHER" id="PTHR25462:SF296">
    <property type="entry name" value="MEIOTIC P26, ISOFORM F"/>
    <property type="match status" value="1"/>
</dbReference>
<keyword evidence="2" id="KW-0175">Coiled coil</keyword>
<evidence type="ECO:0000259" key="4">
    <source>
        <dbReference type="PROSITE" id="PS51886"/>
    </source>
</evidence>
<dbReference type="CDD" id="cd19756">
    <property type="entry name" value="Bbox2"/>
    <property type="match status" value="2"/>
</dbReference>
<dbReference type="EMBL" id="JAOAOG010000323">
    <property type="protein sequence ID" value="KAJ6229104.1"/>
    <property type="molecule type" value="Genomic_DNA"/>
</dbReference>
<protein>
    <submittedName>
        <fullName evidence="5">Tripartite motif-containing 33</fullName>
    </submittedName>
</protein>
<feature type="domain" description="TLDc" evidence="4">
    <location>
        <begin position="584"/>
        <end position="772"/>
    </location>
</feature>
<sequence length="780" mass="91979">MTSLPTNLMHETTKTQKEETIWCDVCLLEENKKVQAFLYCHDCDENICQNCDSIHKRGKFKKHKRDLIKKQGNEGNEENDFQPTKNCRIHKNTKLTRYCNICQKLICSECSFEHSGHETISFDQPIDFYQELINEQKKCTQGQLDNICQKFEQLNYSEKSLRKDQKIILNEISEFYTDQKKLVGLLEENEKKKINNFFSQIYLFVKIEKQKQNNSFSSTQKRINQLKELETSIEQSEKLKFYHQLSKLELQKKQEKTIFQFPRFCQEHKNPYEFFCLDCNKILCSHCAILNHTNCKKSNNLKEGYEKIQNELEGLINDIKIIHNEKKEFIETIKNEKNKILQEKQKNINLVKKNYQKLNALIQHQFKNMVEEITYEHNDKYLNLNDQLNHLLVEEENNLVKSEMFIKEIEVSKKYNNYLEVLLNYFKLLKLKPILNKKNQLICDSKFEKISSISKDFKQMARNWKLKYPKFDIGKTQITLPSEILLENKIPFTIILKNQLGQSINAKESCLYPKISISTENSNEMITEITNFEEWDNNELKGELPSPNEGGGIYNIHLAINDQKHPESPFKLSIIDEKFLKDSEILQKENNPKFNQTLEKWVKEAGCNSYFTRCFNSRTDGWRNQTFHQKCDNKGKSILLVKCYNGSLFGGFAAVDWDSRGVFKQSTQNKSFLFSLISLDQNFTVPLKLHVFQNKKYEIGCDGKYGPTFGGRDLCLGYHNYVLNNNQYTISNLGYTYKAPFGYTCQSEQARKFFVGSTQFFEISKIEVFCEEKKWFQKLL</sequence>
<feature type="coiled-coil region" evidence="2">
    <location>
        <begin position="298"/>
        <end position="398"/>
    </location>
</feature>
<dbReference type="PROSITE" id="PS50119">
    <property type="entry name" value="ZF_BBOX"/>
    <property type="match status" value="3"/>
</dbReference>
<dbReference type="SUPFAM" id="SSF57845">
    <property type="entry name" value="B-box zinc-binding domain"/>
    <property type="match status" value="2"/>
</dbReference>
<dbReference type="PANTHER" id="PTHR25462">
    <property type="entry name" value="BONUS, ISOFORM C-RELATED"/>
    <property type="match status" value="1"/>
</dbReference>
<dbReference type="InterPro" id="IPR006571">
    <property type="entry name" value="TLDc_dom"/>
</dbReference>
<feature type="domain" description="B box-type" evidence="3">
    <location>
        <begin position="82"/>
        <end position="122"/>
    </location>
</feature>
<reference evidence="5" key="1">
    <citation type="submission" date="2022-08" db="EMBL/GenBank/DDBJ databases">
        <title>Novel sulfate-reducing endosymbionts in the free-living metamonad Anaeramoeba.</title>
        <authorList>
            <person name="Jerlstrom-Hultqvist J."/>
            <person name="Cepicka I."/>
            <person name="Gallot-Lavallee L."/>
            <person name="Salas-Leiva D."/>
            <person name="Curtis B.A."/>
            <person name="Zahonova K."/>
            <person name="Pipaliya S."/>
            <person name="Dacks J."/>
            <person name="Roger A.J."/>
        </authorList>
    </citation>
    <scope>NUCLEOTIDE SEQUENCE</scope>
    <source>
        <strain evidence="5">Schooner1</strain>
    </source>
</reference>
<comment type="caution">
    <text evidence="5">The sequence shown here is derived from an EMBL/GenBank/DDBJ whole genome shotgun (WGS) entry which is preliminary data.</text>
</comment>
<feature type="domain" description="B box-type" evidence="3">
    <location>
        <begin position="260"/>
        <end position="303"/>
    </location>
</feature>
<evidence type="ECO:0000256" key="1">
    <source>
        <dbReference type="PROSITE-ProRule" id="PRU00024"/>
    </source>
</evidence>
<evidence type="ECO:0000313" key="6">
    <source>
        <dbReference type="Proteomes" id="UP001150062"/>
    </source>
</evidence>
<evidence type="ECO:0000313" key="5">
    <source>
        <dbReference type="EMBL" id="KAJ6229104.1"/>
    </source>
</evidence>
<evidence type="ECO:0000256" key="2">
    <source>
        <dbReference type="SAM" id="Coils"/>
    </source>
</evidence>
<proteinExistence type="predicted"/>
<keyword evidence="1" id="KW-0479">Metal-binding</keyword>
<keyword evidence="1" id="KW-0863">Zinc-finger</keyword>
<keyword evidence="6" id="KW-1185">Reference proteome</keyword>
<feature type="domain" description="B box-type" evidence="3">
    <location>
        <begin position="18"/>
        <end position="68"/>
    </location>
</feature>
<dbReference type="SMART" id="SM00336">
    <property type="entry name" value="BBOX"/>
    <property type="match status" value="3"/>
</dbReference>
<accession>A0ABQ8X993</accession>
<dbReference type="Proteomes" id="UP001150062">
    <property type="component" value="Unassembled WGS sequence"/>
</dbReference>
<evidence type="ECO:0000259" key="3">
    <source>
        <dbReference type="PROSITE" id="PS50119"/>
    </source>
</evidence>
<dbReference type="InterPro" id="IPR000315">
    <property type="entry name" value="Znf_B-box"/>
</dbReference>
<dbReference type="Pfam" id="PF07534">
    <property type="entry name" value="TLD"/>
    <property type="match status" value="1"/>
</dbReference>
<organism evidence="5 6">
    <name type="scientific">Anaeramoeba flamelloides</name>
    <dbReference type="NCBI Taxonomy" id="1746091"/>
    <lineage>
        <taxon>Eukaryota</taxon>
        <taxon>Metamonada</taxon>
        <taxon>Anaeramoebidae</taxon>
        <taxon>Anaeramoeba</taxon>
    </lineage>
</organism>